<evidence type="ECO:0000313" key="2">
    <source>
        <dbReference type="Proteomes" id="UP000580474"/>
    </source>
</evidence>
<dbReference type="RefSeq" id="WP_184479729.1">
    <property type="nucleotide sequence ID" value="NZ_JACHIV010000001.1"/>
</dbReference>
<reference evidence="1 2" key="1">
    <citation type="submission" date="2020-08" db="EMBL/GenBank/DDBJ databases">
        <title>Sequencing the genomes of 1000 actinobacteria strains.</title>
        <authorList>
            <person name="Klenk H.-P."/>
        </authorList>
    </citation>
    <scope>NUCLEOTIDE SEQUENCE [LARGE SCALE GENOMIC DNA]</scope>
    <source>
        <strain evidence="1 2">DSM 45582</strain>
    </source>
</reference>
<dbReference type="AlphaFoldDB" id="A0A840NGL7"/>
<protein>
    <submittedName>
        <fullName evidence="1">Uncharacterized protein</fullName>
    </submittedName>
</protein>
<keyword evidence="2" id="KW-1185">Reference proteome</keyword>
<dbReference type="Proteomes" id="UP000580474">
    <property type="component" value="Unassembled WGS sequence"/>
</dbReference>
<sequence length="45" mass="4566">MSAKTGSSGIQGLLGVSILARSRDAAEALRRHLDTVGSAKTPTGQ</sequence>
<dbReference type="EMBL" id="JACHIV010000001">
    <property type="protein sequence ID" value="MBB5070161.1"/>
    <property type="molecule type" value="Genomic_DNA"/>
</dbReference>
<proteinExistence type="predicted"/>
<name>A0A840NGL7_9PSEU</name>
<evidence type="ECO:0000313" key="1">
    <source>
        <dbReference type="EMBL" id="MBB5070161.1"/>
    </source>
</evidence>
<comment type="caution">
    <text evidence="1">The sequence shown here is derived from an EMBL/GenBank/DDBJ whole genome shotgun (WGS) entry which is preliminary data.</text>
</comment>
<organism evidence="1 2">
    <name type="scientific">Saccharopolyspora gloriosae</name>
    <dbReference type="NCBI Taxonomy" id="455344"/>
    <lineage>
        <taxon>Bacteria</taxon>
        <taxon>Bacillati</taxon>
        <taxon>Actinomycetota</taxon>
        <taxon>Actinomycetes</taxon>
        <taxon>Pseudonocardiales</taxon>
        <taxon>Pseudonocardiaceae</taxon>
        <taxon>Saccharopolyspora</taxon>
    </lineage>
</organism>
<accession>A0A840NGL7</accession>
<gene>
    <name evidence="1" type="ORF">BJ969_003249</name>
</gene>